<dbReference type="Gene3D" id="3.30.70.260">
    <property type="match status" value="1"/>
</dbReference>
<dbReference type="SUPFAM" id="SSF55021">
    <property type="entry name" value="ACT-like"/>
    <property type="match status" value="1"/>
</dbReference>
<gene>
    <name evidence="2" type="ORF">HSBAA_28810</name>
</gene>
<dbReference type="InterPro" id="IPR045865">
    <property type="entry name" value="ACT-like_dom_sf"/>
</dbReference>
<dbReference type="InterPro" id="IPR002912">
    <property type="entry name" value="ACT_dom"/>
</dbReference>
<dbReference type="AlphaFoldDB" id="A0A455U6I2"/>
<evidence type="ECO:0000313" key="3">
    <source>
        <dbReference type="Proteomes" id="UP000320231"/>
    </source>
</evidence>
<evidence type="ECO:0000259" key="1">
    <source>
        <dbReference type="PROSITE" id="PS51671"/>
    </source>
</evidence>
<proteinExistence type="predicted"/>
<dbReference type="PROSITE" id="PS00858">
    <property type="entry name" value="PREPHENATE_DEHYDR_2"/>
    <property type="match status" value="1"/>
</dbReference>
<dbReference type="PROSITE" id="PS51671">
    <property type="entry name" value="ACT"/>
    <property type="match status" value="1"/>
</dbReference>
<dbReference type="KEGG" id="hsr:HSBAA_28810"/>
<protein>
    <recommendedName>
        <fullName evidence="1">ACT domain-containing protein</fullName>
    </recommendedName>
</protein>
<name>A0A455U6I2_9GAMM</name>
<reference evidence="2 3" key="1">
    <citation type="journal article" date="2019" name="Microbiol. Resour. Announc.">
        <title>Complete Genome Sequence of Halomonas sulfidaeris Strain Esulfide1 Isolated from a Metal Sulfide Rock at a Depth of 2,200 Meters, Obtained Using Nanopore Sequencing.</title>
        <authorList>
            <person name="Saito M."/>
            <person name="Nishigata A."/>
            <person name="Galipon J."/>
            <person name="Arakawa K."/>
        </authorList>
    </citation>
    <scope>NUCLEOTIDE SEQUENCE [LARGE SCALE GENOMIC DNA]</scope>
    <source>
        <strain evidence="2 3">ATCC BAA-803</strain>
    </source>
</reference>
<dbReference type="EMBL" id="AP019514">
    <property type="protein sequence ID" value="BBI61575.1"/>
    <property type="molecule type" value="Genomic_DNA"/>
</dbReference>
<feature type="domain" description="ACT" evidence="1">
    <location>
        <begin position="17"/>
        <end position="64"/>
    </location>
</feature>
<evidence type="ECO:0000313" key="2">
    <source>
        <dbReference type="EMBL" id="BBI61575.1"/>
    </source>
</evidence>
<accession>A0A455U6I2</accession>
<dbReference type="Pfam" id="PF01842">
    <property type="entry name" value="ACT"/>
    <property type="match status" value="1"/>
</dbReference>
<dbReference type="GO" id="GO:0009094">
    <property type="term" value="P:L-phenylalanine biosynthetic process"/>
    <property type="evidence" value="ECO:0007669"/>
    <property type="project" value="InterPro"/>
</dbReference>
<dbReference type="InterPro" id="IPR018528">
    <property type="entry name" value="Preph_deHydtase_CS"/>
</dbReference>
<sequence length="64" mass="7367">MIIGNQDVPMAGEDKTSIVVAMRNQPGTLHALLEPFHRHQVDLTRLETRPSRTGVWNYVFFIDF</sequence>
<organism evidence="2 3">
    <name type="scientific">Vreelandella sulfidaeris</name>
    <dbReference type="NCBI Taxonomy" id="115553"/>
    <lineage>
        <taxon>Bacteria</taxon>
        <taxon>Pseudomonadati</taxon>
        <taxon>Pseudomonadota</taxon>
        <taxon>Gammaproteobacteria</taxon>
        <taxon>Oceanospirillales</taxon>
        <taxon>Halomonadaceae</taxon>
        <taxon>Vreelandella</taxon>
    </lineage>
</organism>
<dbReference type="Proteomes" id="UP000320231">
    <property type="component" value="Chromosome"/>
</dbReference>
<dbReference type="GO" id="GO:0004664">
    <property type="term" value="F:prephenate dehydratase activity"/>
    <property type="evidence" value="ECO:0007669"/>
    <property type="project" value="InterPro"/>
</dbReference>
<dbReference type="CDD" id="cd04905">
    <property type="entry name" value="ACT_CM-PDT"/>
    <property type="match status" value="1"/>
</dbReference>